<keyword evidence="2" id="KW-0964">Secreted</keyword>
<dbReference type="Gene3D" id="2.60.120.40">
    <property type="match status" value="1"/>
</dbReference>
<evidence type="ECO:0000313" key="6">
    <source>
        <dbReference type="EMBL" id="KAL2082072.1"/>
    </source>
</evidence>
<dbReference type="EMBL" id="JBHFQA010000019">
    <property type="protein sequence ID" value="KAL2082072.1"/>
    <property type="molecule type" value="Genomic_DNA"/>
</dbReference>
<feature type="signal peptide" evidence="4">
    <location>
        <begin position="1"/>
        <end position="18"/>
    </location>
</feature>
<dbReference type="SUPFAM" id="SSF49842">
    <property type="entry name" value="TNF-like"/>
    <property type="match status" value="1"/>
</dbReference>
<comment type="caution">
    <text evidence="6">The sequence shown here is derived from an EMBL/GenBank/DDBJ whole genome shotgun (WGS) entry which is preliminary data.</text>
</comment>
<dbReference type="InterPro" id="IPR050822">
    <property type="entry name" value="Cerebellin_Synaptic_Org"/>
</dbReference>
<comment type="subcellular location">
    <subcellularLocation>
        <location evidence="1">Secreted</location>
    </subcellularLocation>
</comment>
<evidence type="ECO:0000256" key="2">
    <source>
        <dbReference type="ARBA" id="ARBA00022525"/>
    </source>
</evidence>
<dbReference type="InterPro" id="IPR001073">
    <property type="entry name" value="C1q_dom"/>
</dbReference>
<feature type="domain" description="C1q" evidence="5">
    <location>
        <begin position="63"/>
        <end position="172"/>
    </location>
</feature>
<evidence type="ECO:0000256" key="4">
    <source>
        <dbReference type="SAM" id="SignalP"/>
    </source>
</evidence>
<dbReference type="Proteomes" id="UP001591681">
    <property type="component" value="Unassembled WGS sequence"/>
</dbReference>
<feature type="chain" id="PRO_5044869338" description="C1q domain-containing protein" evidence="4">
    <location>
        <begin position="19"/>
        <end position="172"/>
    </location>
</feature>
<evidence type="ECO:0000256" key="1">
    <source>
        <dbReference type="ARBA" id="ARBA00004613"/>
    </source>
</evidence>
<organism evidence="6 7">
    <name type="scientific">Coilia grayii</name>
    <name type="common">Gray's grenadier anchovy</name>
    <dbReference type="NCBI Taxonomy" id="363190"/>
    <lineage>
        <taxon>Eukaryota</taxon>
        <taxon>Metazoa</taxon>
        <taxon>Chordata</taxon>
        <taxon>Craniata</taxon>
        <taxon>Vertebrata</taxon>
        <taxon>Euteleostomi</taxon>
        <taxon>Actinopterygii</taxon>
        <taxon>Neopterygii</taxon>
        <taxon>Teleostei</taxon>
        <taxon>Clupei</taxon>
        <taxon>Clupeiformes</taxon>
        <taxon>Clupeoidei</taxon>
        <taxon>Engraulidae</taxon>
        <taxon>Coilinae</taxon>
        <taxon>Coilia</taxon>
    </lineage>
</organism>
<dbReference type="Pfam" id="PF00386">
    <property type="entry name" value="C1q"/>
    <property type="match status" value="1"/>
</dbReference>
<dbReference type="GO" id="GO:0005576">
    <property type="term" value="C:extracellular region"/>
    <property type="evidence" value="ECO:0007669"/>
    <property type="project" value="UniProtKB-SubCell"/>
</dbReference>
<dbReference type="PANTHER" id="PTHR22923">
    <property type="entry name" value="CEREBELLIN-RELATED"/>
    <property type="match status" value="1"/>
</dbReference>
<keyword evidence="3 4" id="KW-0732">Signal</keyword>
<protein>
    <recommendedName>
        <fullName evidence="5">C1q domain-containing protein</fullName>
    </recommendedName>
</protein>
<gene>
    <name evidence="6" type="ORF">ACEWY4_021890</name>
</gene>
<dbReference type="SMART" id="SM00110">
    <property type="entry name" value="C1Q"/>
    <property type="match status" value="1"/>
</dbReference>
<accession>A0ABD1J4G1</accession>
<dbReference type="PANTHER" id="PTHR22923:SF64">
    <property type="entry name" value="C1Q-RELATED FACTOR"/>
    <property type="match status" value="1"/>
</dbReference>
<reference evidence="6 7" key="1">
    <citation type="submission" date="2024-09" db="EMBL/GenBank/DDBJ databases">
        <title>A chromosome-level genome assembly of Gray's grenadier anchovy, Coilia grayii.</title>
        <authorList>
            <person name="Fu Z."/>
        </authorList>
    </citation>
    <scope>NUCLEOTIDE SEQUENCE [LARGE SCALE GENOMIC DNA]</scope>
    <source>
        <strain evidence="6">G4</strain>
        <tissue evidence="6">Muscle</tissue>
    </source>
</reference>
<dbReference type="InterPro" id="IPR008983">
    <property type="entry name" value="Tumour_necrosis_fac-like_dom"/>
</dbReference>
<dbReference type="PROSITE" id="PS50871">
    <property type="entry name" value="C1Q"/>
    <property type="match status" value="1"/>
</dbReference>
<proteinExistence type="predicted"/>
<sequence>MKPFLIVCLSVLVSMSEAQTGLLLDVCASLAPITNKLETYDAILQQLQLENAAMKEKLKTGFPEQHKVAFTASLGKKERTGANQKNLVFPNVFTNVGGAYSTTTGFFTAPVKGVYYFRFTVTDILDDRYMGIQMYRNEEKILWLSEYDNDDKRTYIASGATLTLETGDTGRI</sequence>
<keyword evidence="7" id="KW-1185">Reference proteome</keyword>
<dbReference type="AlphaFoldDB" id="A0ABD1J4G1"/>
<evidence type="ECO:0000256" key="3">
    <source>
        <dbReference type="ARBA" id="ARBA00022729"/>
    </source>
</evidence>
<name>A0ABD1J4G1_9TELE</name>
<evidence type="ECO:0000313" key="7">
    <source>
        <dbReference type="Proteomes" id="UP001591681"/>
    </source>
</evidence>
<evidence type="ECO:0000259" key="5">
    <source>
        <dbReference type="PROSITE" id="PS50871"/>
    </source>
</evidence>